<gene>
    <name evidence="9" type="ordered locus">HBZC1_09750</name>
</gene>
<proteinExistence type="inferred from homology"/>
<dbReference type="InterPro" id="IPR000597">
    <property type="entry name" value="Ribosomal_uL3"/>
</dbReference>
<dbReference type="KEGG" id="hbi:HBZC1_09750"/>
<keyword evidence="5 9" id="KW-0689">Ribosomal protein</keyword>
<evidence type="ECO:0000256" key="7">
    <source>
        <dbReference type="ARBA" id="ARBA00025982"/>
    </source>
</evidence>
<evidence type="ECO:0000256" key="6">
    <source>
        <dbReference type="ARBA" id="ARBA00023274"/>
    </source>
</evidence>
<dbReference type="EMBL" id="FR871757">
    <property type="protein sequence ID" value="CCB79961.1"/>
    <property type="molecule type" value="Genomic_DNA"/>
</dbReference>
<keyword evidence="6" id="KW-0687">Ribonucleoprotein</keyword>
<evidence type="ECO:0000256" key="8">
    <source>
        <dbReference type="NCBIfam" id="TIGR03625"/>
    </source>
</evidence>
<reference evidence="9 10" key="1">
    <citation type="journal article" date="2011" name="J. Bacteriol.">
        <title>Genome sequence of Helicobacter bizzozeronii strain CIII-1, an isolate from human gastric mucosa.</title>
        <authorList>
            <person name="Schott T."/>
            <person name="Rossi M."/>
            <person name="Hanninen M.L."/>
        </authorList>
    </citation>
    <scope>NUCLEOTIDE SEQUENCE [LARGE SCALE GENOMIC DNA]</scope>
    <source>
        <strain evidence="9 10">CIII-1</strain>
    </source>
</reference>
<dbReference type="NCBIfam" id="TIGR03625">
    <property type="entry name" value="L3_bact"/>
    <property type="match status" value="1"/>
</dbReference>
<evidence type="ECO:0000256" key="4">
    <source>
        <dbReference type="ARBA" id="ARBA00022884"/>
    </source>
</evidence>
<comment type="subunit">
    <text evidence="7">Part of the 50S ribosomal subunit. Forms a cluster with proteins L14 and L19.</text>
</comment>
<evidence type="ECO:0000256" key="2">
    <source>
        <dbReference type="ARBA" id="ARBA00006540"/>
    </source>
</evidence>
<dbReference type="GO" id="GO:0019843">
    <property type="term" value="F:rRNA binding"/>
    <property type="evidence" value="ECO:0007669"/>
    <property type="project" value="UniProtKB-KW"/>
</dbReference>
<dbReference type="GO" id="GO:0022625">
    <property type="term" value="C:cytosolic large ribosomal subunit"/>
    <property type="evidence" value="ECO:0007669"/>
    <property type="project" value="TreeGrafter"/>
</dbReference>
<comment type="similarity">
    <text evidence="2">Belongs to the universal ribosomal protein uL3 family.</text>
</comment>
<dbReference type="eggNOG" id="COG0087">
    <property type="taxonomic scope" value="Bacteria"/>
</dbReference>
<keyword evidence="10" id="KW-1185">Reference proteome</keyword>
<dbReference type="GO" id="GO:0003735">
    <property type="term" value="F:structural constituent of ribosome"/>
    <property type="evidence" value="ECO:0007669"/>
    <property type="project" value="UniProtKB-UniRule"/>
</dbReference>
<evidence type="ECO:0000256" key="1">
    <source>
        <dbReference type="ARBA" id="ARBA00002570"/>
    </source>
</evidence>
<dbReference type="STRING" id="1002804.HBZC1_09750"/>
<organism evidence="9 10">
    <name type="scientific">Helicobacter bizzozeronii (strain CIII-1)</name>
    <dbReference type="NCBI Taxonomy" id="1002804"/>
    <lineage>
        <taxon>Bacteria</taxon>
        <taxon>Pseudomonadati</taxon>
        <taxon>Campylobacterota</taxon>
        <taxon>Epsilonproteobacteria</taxon>
        <taxon>Campylobacterales</taxon>
        <taxon>Helicobacteraceae</taxon>
        <taxon>Helicobacter</taxon>
    </lineage>
</organism>
<dbReference type="Pfam" id="PF00297">
    <property type="entry name" value="Ribosomal_L3"/>
    <property type="match status" value="1"/>
</dbReference>
<dbReference type="SUPFAM" id="SSF50447">
    <property type="entry name" value="Translation proteins"/>
    <property type="match status" value="1"/>
</dbReference>
<keyword evidence="3" id="KW-0699">rRNA-binding</keyword>
<dbReference type="Gene3D" id="2.40.30.10">
    <property type="entry name" value="Translation factors"/>
    <property type="match status" value="1"/>
</dbReference>
<evidence type="ECO:0000313" key="9">
    <source>
        <dbReference type="EMBL" id="CCB79961.1"/>
    </source>
</evidence>
<dbReference type="PANTHER" id="PTHR11229:SF16">
    <property type="entry name" value="LARGE RIBOSOMAL SUBUNIT PROTEIN UL3C"/>
    <property type="match status" value="1"/>
</dbReference>
<protein>
    <recommendedName>
        <fullName evidence="8">50S ribosomal protein L3</fullName>
    </recommendedName>
</protein>
<dbReference type="AlphaFoldDB" id="F8KT20"/>
<keyword evidence="4" id="KW-0694">RNA-binding</keyword>
<dbReference type="HOGENOM" id="CLU_044142_4_1_7"/>
<evidence type="ECO:0000256" key="3">
    <source>
        <dbReference type="ARBA" id="ARBA00022730"/>
    </source>
</evidence>
<name>F8KT20_HELBC</name>
<dbReference type="GO" id="GO:0006412">
    <property type="term" value="P:translation"/>
    <property type="evidence" value="ECO:0007669"/>
    <property type="project" value="UniProtKB-UniRule"/>
</dbReference>
<evidence type="ECO:0000256" key="5">
    <source>
        <dbReference type="ARBA" id="ARBA00022980"/>
    </source>
</evidence>
<dbReference type="PANTHER" id="PTHR11229">
    <property type="entry name" value="50S RIBOSOMAL PROTEIN L3"/>
    <property type="match status" value="1"/>
</dbReference>
<dbReference type="InterPro" id="IPR019927">
    <property type="entry name" value="Ribosomal_uL3_bac/org-type"/>
</dbReference>
<comment type="function">
    <text evidence="1">One of the primary rRNA binding proteins, it binds directly near the 3'-end of the 23S rRNA, where it nucleates assembly of the 50S subunit.</text>
</comment>
<sequence>MMEYLVQKIGMSRVVGAQSVPVTLLKVLESKVCALKENGKALVAYSLHKQHNKAIAGQQKKYQLSKEFNRFATLSGPEELGDLKTDALESAHKIKATFYTKGRGFSGAMKRWNFQGGPAAHGSRFHRRLGSIGNREWPGRVQKGKKMAGRYGNEKVTCHNEVISFDKESKILVLKGSVVGYAGAYGRISVQKEKK</sequence>
<accession>F8KT20</accession>
<dbReference type="FunFam" id="2.40.30.10:FF:000004">
    <property type="entry name" value="50S ribosomal protein L3"/>
    <property type="match status" value="1"/>
</dbReference>
<evidence type="ECO:0000313" key="10">
    <source>
        <dbReference type="Proteomes" id="UP000008387"/>
    </source>
</evidence>
<dbReference type="Proteomes" id="UP000008387">
    <property type="component" value="Chromosome"/>
</dbReference>
<dbReference type="InterPro" id="IPR009000">
    <property type="entry name" value="Transl_B-barrel_sf"/>
</dbReference>